<evidence type="ECO:0000256" key="1">
    <source>
        <dbReference type="SAM" id="MobiDB-lite"/>
    </source>
</evidence>
<dbReference type="InterPro" id="IPR006135">
    <property type="entry name" value="T3SS_substrate_exporter"/>
</dbReference>
<feature type="transmembrane region" description="Helical" evidence="2">
    <location>
        <begin position="198"/>
        <end position="220"/>
    </location>
</feature>
<keyword evidence="4" id="KW-1185">Reference proteome</keyword>
<dbReference type="Gene3D" id="3.40.1690.10">
    <property type="entry name" value="secretion proteins EscU"/>
    <property type="match status" value="1"/>
</dbReference>
<accession>A0ABN5H4H8</accession>
<dbReference type="Gene3D" id="6.10.250.2080">
    <property type="match status" value="1"/>
</dbReference>
<feature type="transmembrane region" description="Helical" evidence="2">
    <location>
        <begin position="158"/>
        <end position="178"/>
    </location>
</feature>
<organism evidence="3 4">
    <name type="scientific">Sulfobacillus thermotolerans</name>
    <dbReference type="NCBI Taxonomy" id="338644"/>
    <lineage>
        <taxon>Bacteria</taxon>
        <taxon>Bacillati</taxon>
        <taxon>Bacillota</taxon>
        <taxon>Clostridia</taxon>
        <taxon>Eubacteriales</taxon>
        <taxon>Clostridiales Family XVII. Incertae Sedis</taxon>
        <taxon>Sulfobacillus</taxon>
    </lineage>
</organism>
<keyword evidence="2" id="KW-0472">Membrane</keyword>
<evidence type="ECO:0000313" key="3">
    <source>
        <dbReference type="EMBL" id="AUW95610.1"/>
    </source>
</evidence>
<name>A0ABN5H4H8_9FIRM</name>
<keyword evidence="2" id="KW-0812">Transmembrane</keyword>
<feature type="region of interest" description="Disordered" evidence="1">
    <location>
        <begin position="20"/>
        <end position="39"/>
    </location>
</feature>
<evidence type="ECO:0000313" key="4">
    <source>
        <dbReference type="Proteomes" id="UP000325292"/>
    </source>
</evidence>
<dbReference type="PANTHER" id="PTHR30531:SF12">
    <property type="entry name" value="FLAGELLAR BIOSYNTHETIC PROTEIN FLHB"/>
    <property type="match status" value="1"/>
</dbReference>
<feature type="transmembrane region" description="Helical" evidence="2">
    <location>
        <begin position="45"/>
        <end position="64"/>
    </location>
</feature>
<dbReference type="Pfam" id="PF01312">
    <property type="entry name" value="Bac_export_2"/>
    <property type="match status" value="1"/>
</dbReference>
<reference evidence="3 4" key="1">
    <citation type="journal article" date="2019" name="Sci. Rep.">
        <title>Sulfobacillus thermotolerans: new insights into resistance and metabolic capacities of acidophilic chemolithotrophs.</title>
        <authorList>
            <person name="Panyushkina A.E."/>
            <person name="Babenko V.V."/>
            <person name="Nikitina A.S."/>
            <person name="Selezneva O.V."/>
            <person name="Tsaplina I.A."/>
            <person name="Letarova M.A."/>
            <person name="Kostryukova E.S."/>
            <person name="Letarov A.V."/>
        </authorList>
    </citation>
    <scope>NUCLEOTIDE SEQUENCE [LARGE SCALE GENOMIC DNA]</scope>
    <source>
        <strain evidence="3 4">Kr1</strain>
    </source>
</reference>
<proteinExistence type="predicted"/>
<evidence type="ECO:0000256" key="2">
    <source>
        <dbReference type="SAM" id="Phobius"/>
    </source>
</evidence>
<sequence length="368" mass="40849">MGGKAVTAIAGRIYYASAGEKSHQATPHKKQEIQKQGQSWKSPDFQAALGLFVGFLMIGHYLPWAGSQLGFLESMVLQLSANPTNALGQAWLEAFAIMIRILLPITLPLVIAGLFASSLEKGFRLSFSGLKADFTKINPVEGLKRLFSQDSMWQLGKGVLKIAIMGSLAAWLIHRQVADYAGLMAESLGGALHSALSMMGQVLLLMSLAFFIIGIADMGYQSYAFQQKIRMTTQEVRDEFKNTEGDPRVKGKRRELARRIWRSGVRQVKNAQVVVTNPTHYAVALQWDEKKMAAPIVVAKGVDGTAKNIRDMAMRYEVPIVENPPLARSLYELPIGQAILEEHYQAVADILAFLIRKRQGRPIRRREP</sequence>
<dbReference type="Proteomes" id="UP000325292">
    <property type="component" value="Chromosome"/>
</dbReference>
<dbReference type="SUPFAM" id="SSF160544">
    <property type="entry name" value="EscU C-terminal domain-like"/>
    <property type="match status" value="1"/>
</dbReference>
<gene>
    <name evidence="3" type="ORF">BXT84_14225</name>
</gene>
<dbReference type="PANTHER" id="PTHR30531">
    <property type="entry name" value="FLAGELLAR BIOSYNTHETIC PROTEIN FLHB"/>
    <property type="match status" value="1"/>
</dbReference>
<protein>
    <submittedName>
        <fullName evidence="3">Type III secretion protein</fullName>
    </submittedName>
</protein>
<dbReference type="PRINTS" id="PR00950">
    <property type="entry name" value="TYPE3IMSPROT"/>
</dbReference>
<dbReference type="InterPro" id="IPR029025">
    <property type="entry name" value="T3SS_substrate_exporter_C"/>
</dbReference>
<feature type="transmembrane region" description="Helical" evidence="2">
    <location>
        <begin position="94"/>
        <end position="116"/>
    </location>
</feature>
<dbReference type="EMBL" id="CP019454">
    <property type="protein sequence ID" value="AUW95610.1"/>
    <property type="molecule type" value="Genomic_DNA"/>
</dbReference>
<keyword evidence="2" id="KW-1133">Transmembrane helix</keyword>